<name>A0ABS9CCW9_9BACT</name>
<accession>A0ABS9CCW9</accession>
<evidence type="ECO:0000313" key="1">
    <source>
        <dbReference type="EMBL" id="MCF2562957.1"/>
    </source>
</evidence>
<dbReference type="Proteomes" id="UP001200470">
    <property type="component" value="Unassembled WGS sequence"/>
</dbReference>
<organism evidence="1 2">
    <name type="scientific">Xylanibacter brevis</name>
    <dbReference type="NCBI Taxonomy" id="83231"/>
    <lineage>
        <taxon>Bacteria</taxon>
        <taxon>Pseudomonadati</taxon>
        <taxon>Bacteroidota</taxon>
        <taxon>Bacteroidia</taxon>
        <taxon>Bacteroidales</taxon>
        <taxon>Prevotellaceae</taxon>
        <taxon>Xylanibacter</taxon>
    </lineage>
</organism>
<proteinExistence type="predicted"/>
<comment type="caution">
    <text evidence="1">The sequence shown here is derived from an EMBL/GenBank/DDBJ whole genome shotgun (WGS) entry which is preliminary data.</text>
</comment>
<gene>
    <name evidence="1" type="ORF">I6E12_02355</name>
</gene>
<dbReference type="EMBL" id="JADYTN010000003">
    <property type="protein sequence ID" value="MCF2562957.1"/>
    <property type="molecule type" value="Genomic_DNA"/>
</dbReference>
<keyword evidence="2" id="KW-1185">Reference proteome</keyword>
<reference evidence="1 2" key="1">
    <citation type="submission" date="2020-12" db="EMBL/GenBank/DDBJ databases">
        <title>Whole genome sequences of gut porcine anaerobes.</title>
        <authorList>
            <person name="Kubasova T."/>
            <person name="Jahodarova E."/>
            <person name="Rychlik I."/>
        </authorList>
    </citation>
    <scope>NUCLEOTIDE SEQUENCE [LARGE SCALE GENOMIC DNA]</scope>
    <source>
        <strain evidence="1 2">An925</strain>
    </source>
</reference>
<dbReference type="RefSeq" id="WP_301637453.1">
    <property type="nucleotide sequence ID" value="NZ_JADYTN010000003.1"/>
</dbReference>
<sequence length="238" mass="27823">MSNTSIGLATKGSKLAIQRLSLKKNTHVINEILDDDLTWISPREEDNYREYRMNSPILLEQLGITQTLKKQYFKDFWPSPQPEWDGIAIGRNQKLYLFEAKSHFSEIVPTKEGNPLNDQLKHGTIMRTAHNLFGIKDTPGNHKTWCFDYYQISNRIAFQQKLKEISLSNDVNYKDVVMVFLNFVNDRTWEADKEMVGSEKEWDNHYDNHIFPLMGINRDQLNSHGICLVNLNLDKLQF</sequence>
<protein>
    <recommendedName>
        <fullName evidence="3">Restriction endonuclease</fullName>
    </recommendedName>
</protein>
<evidence type="ECO:0000313" key="2">
    <source>
        <dbReference type="Proteomes" id="UP001200470"/>
    </source>
</evidence>
<evidence type="ECO:0008006" key="3">
    <source>
        <dbReference type="Google" id="ProtNLM"/>
    </source>
</evidence>